<dbReference type="OMA" id="MSEPLQY"/>
<dbReference type="FunFam" id="2.40.160.120:FF:000001">
    <property type="entry name" value="Oxysterol-binding protein"/>
    <property type="match status" value="1"/>
</dbReference>
<dbReference type="InterPro" id="IPR000648">
    <property type="entry name" value="Oxysterol-bd"/>
</dbReference>
<evidence type="ECO:0000256" key="2">
    <source>
        <dbReference type="SAM" id="MobiDB-lite"/>
    </source>
</evidence>
<dbReference type="GO" id="GO:0034727">
    <property type="term" value="P:piecemeal microautophagy of the nucleus"/>
    <property type="evidence" value="ECO:0007669"/>
    <property type="project" value="TreeGrafter"/>
</dbReference>
<dbReference type="GO" id="GO:0032541">
    <property type="term" value="C:cortical endoplasmic reticulum"/>
    <property type="evidence" value="ECO:0007669"/>
    <property type="project" value="TreeGrafter"/>
</dbReference>
<dbReference type="GO" id="GO:0005829">
    <property type="term" value="C:cytosol"/>
    <property type="evidence" value="ECO:0007669"/>
    <property type="project" value="TreeGrafter"/>
</dbReference>
<gene>
    <name evidence="3" type="ORF">M427DRAFT_96758</name>
</gene>
<dbReference type="AlphaFoldDB" id="A0A139AMT3"/>
<dbReference type="Gene3D" id="2.40.160.120">
    <property type="match status" value="1"/>
</dbReference>
<proteinExistence type="inferred from homology"/>
<dbReference type="SUPFAM" id="SSF144000">
    <property type="entry name" value="Oxysterol-binding protein-like"/>
    <property type="match status" value="1"/>
</dbReference>
<dbReference type="Proteomes" id="UP000070544">
    <property type="component" value="Unassembled WGS sequence"/>
</dbReference>
<dbReference type="GO" id="GO:0006887">
    <property type="term" value="P:exocytosis"/>
    <property type="evidence" value="ECO:0007669"/>
    <property type="project" value="TreeGrafter"/>
</dbReference>
<feature type="compositionally biased region" description="Polar residues" evidence="2">
    <location>
        <begin position="30"/>
        <end position="42"/>
    </location>
</feature>
<dbReference type="GO" id="GO:0120009">
    <property type="term" value="P:intermembrane lipid transfer"/>
    <property type="evidence" value="ECO:0007669"/>
    <property type="project" value="UniProtKB-ARBA"/>
</dbReference>
<feature type="compositionally biased region" description="Acidic residues" evidence="2">
    <location>
        <begin position="1"/>
        <end position="29"/>
    </location>
</feature>
<dbReference type="GO" id="GO:0005886">
    <property type="term" value="C:plasma membrane"/>
    <property type="evidence" value="ECO:0007669"/>
    <property type="project" value="TreeGrafter"/>
</dbReference>
<dbReference type="Pfam" id="PF01237">
    <property type="entry name" value="Oxysterol_BP"/>
    <property type="match status" value="1"/>
</dbReference>
<dbReference type="EMBL" id="KQ965745">
    <property type="protein sequence ID" value="KXS17775.1"/>
    <property type="molecule type" value="Genomic_DNA"/>
</dbReference>
<evidence type="ECO:0000256" key="1">
    <source>
        <dbReference type="ARBA" id="ARBA00008842"/>
    </source>
</evidence>
<dbReference type="OrthoDB" id="1854502at2759"/>
<accession>A0A139AMT3</accession>
<dbReference type="PANTHER" id="PTHR10972">
    <property type="entry name" value="OXYSTEROL-BINDING PROTEIN-RELATED"/>
    <property type="match status" value="1"/>
</dbReference>
<name>A0A139AMT3_GONPJ</name>
<protein>
    <submittedName>
        <fullName evidence="3">Oxysterol-binding protein</fullName>
    </submittedName>
</protein>
<dbReference type="GO" id="GO:0035621">
    <property type="term" value="P:ER to Golgi ceramide transport"/>
    <property type="evidence" value="ECO:0007669"/>
    <property type="project" value="TreeGrafter"/>
</dbReference>
<comment type="similarity">
    <text evidence="1">Belongs to the OSBP family.</text>
</comment>
<dbReference type="PANTHER" id="PTHR10972:SF203">
    <property type="entry name" value="OXYSTEROL-BINDING PROTEIN HOMOLOG 3"/>
    <property type="match status" value="1"/>
</dbReference>
<dbReference type="GO" id="GO:0030011">
    <property type="term" value="P:maintenance of cell polarity"/>
    <property type="evidence" value="ECO:0007669"/>
    <property type="project" value="TreeGrafter"/>
</dbReference>
<dbReference type="GO" id="GO:0032934">
    <property type="term" value="F:sterol binding"/>
    <property type="evidence" value="ECO:0007669"/>
    <property type="project" value="TreeGrafter"/>
</dbReference>
<evidence type="ECO:0000313" key="4">
    <source>
        <dbReference type="Proteomes" id="UP000070544"/>
    </source>
</evidence>
<dbReference type="Gene3D" id="3.30.70.3490">
    <property type="match status" value="1"/>
</dbReference>
<dbReference type="InterPro" id="IPR037239">
    <property type="entry name" value="OSBP_sf"/>
</dbReference>
<dbReference type="GO" id="GO:0097038">
    <property type="term" value="C:perinuclear endoplasmic reticulum"/>
    <property type="evidence" value="ECO:0007669"/>
    <property type="project" value="TreeGrafter"/>
</dbReference>
<dbReference type="STRING" id="1344416.A0A139AMT3"/>
<reference evidence="3 4" key="1">
    <citation type="journal article" date="2015" name="Genome Biol. Evol.">
        <title>Phylogenomic analyses indicate that early fungi evolved digesting cell walls of algal ancestors of land plants.</title>
        <authorList>
            <person name="Chang Y."/>
            <person name="Wang S."/>
            <person name="Sekimoto S."/>
            <person name="Aerts A.L."/>
            <person name="Choi C."/>
            <person name="Clum A."/>
            <person name="LaButti K.M."/>
            <person name="Lindquist E.A."/>
            <person name="Yee Ngan C."/>
            <person name="Ohm R.A."/>
            <person name="Salamov A.A."/>
            <person name="Grigoriev I.V."/>
            <person name="Spatafora J.W."/>
            <person name="Berbee M.L."/>
        </authorList>
    </citation>
    <scope>NUCLEOTIDE SEQUENCE [LARGE SCALE GENOMIC DNA]</scope>
    <source>
        <strain evidence="3 4">JEL478</strain>
    </source>
</reference>
<evidence type="ECO:0000313" key="3">
    <source>
        <dbReference type="EMBL" id="KXS17775.1"/>
    </source>
</evidence>
<sequence length="466" mass="52253">MEEDDEDEAEDTEQEVLPDTADQFDELDNASESSSRGELLHTSNAPSVATVDKFRAATLAVVATQHSVKDEGVTIVRRTKLPSKGAPDSPISMISILRRNVGKDLSTVSMPVALNVPLSLLQGLAEEMEYAPLLEKAANASDPITRILYVASFAVSGYASTLLRAGRKPFNPLLGETYELVRQDKGFRFISEKVSHQPPILAYYCESLKPNSYAVFHESQGKSRFWGKSLEIVPTGSAVHVHLRSHNEIYTFHKVSTFMKNIIAGTKYLEHVGELTVTNHTTGHRCILSFREAGWLSGKNEIFGTVLDDSGTEVGKMSGRWDDGVCRNDLENPDKLEILWKATPWPSNTQEQFGFTSFAINVTFNSCTEITADIAAELPPTDSRKRPDQRLYENGDIESAEAEKARLEQAQRERRKLSPNHKPRWFEKREDPYREGGDGMTWQYNGRYWDRPWKSGLGTEGMEIFA</sequence>
<feature type="region of interest" description="Disordered" evidence="2">
    <location>
        <begin position="1"/>
        <end position="42"/>
    </location>
</feature>
<feature type="compositionally biased region" description="Basic and acidic residues" evidence="2">
    <location>
        <begin position="382"/>
        <end position="393"/>
    </location>
</feature>
<dbReference type="GO" id="GO:0006897">
    <property type="term" value="P:endocytosis"/>
    <property type="evidence" value="ECO:0007669"/>
    <property type="project" value="TreeGrafter"/>
</dbReference>
<organism evidence="3 4">
    <name type="scientific">Gonapodya prolifera (strain JEL478)</name>
    <name type="common">Monoblepharis prolifera</name>
    <dbReference type="NCBI Taxonomy" id="1344416"/>
    <lineage>
        <taxon>Eukaryota</taxon>
        <taxon>Fungi</taxon>
        <taxon>Fungi incertae sedis</taxon>
        <taxon>Chytridiomycota</taxon>
        <taxon>Chytridiomycota incertae sedis</taxon>
        <taxon>Monoblepharidomycetes</taxon>
        <taxon>Monoblepharidales</taxon>
        <taxon>Gonapodyaceae</taxon>
        <taxon>Gonapodya</taxon>
    </lineage>
</organism>
<feature type="region of interest" description="Disordered" evidence="2">
    <location>
        <begin position="379"/>
        <end position="399"/>
    </location>
</feature>
<keyword evidence="4" id="KW-1185">Reference proteome</keyword>